<comment type="similarity">
    <text evidence="1">Belongs to the DNA polymerase type-B family.</text>
</comment>
<dbReference type="Gene3D" id="3.30.420.10">
    <property type="entry name" value="Ribonuclease H-like superfamily/Ribonuclease H"/>
    <property type="match status" value="1"/>
</dbReference>
<evidence type="ECO:0000259" key="9">
    <source>
        <dbReference type="Pfam" id="PF03175"/>
    </source>
</evidence>
<dbReference type="PANTHER" id="PTHR33568:SF3">
    <property type="entry name" value="DNA-DIRECTED DNA POLYMERASE"/>
    <property type="match status" value="1"/>
</dbReference>
<evidence type="ECO:0000256" key="2">
    <source>
        <dbReference type="ARBA" id="ARBA00012417"/>
    </source>
</evidence>
<keyword evidence="3" id="KW-0808">Transferase</keyword>
<name>A0ABN8SQW3_9CNID</name>
<evidence type="ECO:0000256" key="7">
    <source>
        <dbReference type="ARBA" id="ARBA00023125"/>
    </source>
</evidence>
<evidence type="ECO:0000256" key="8">
    <source>
        <dbReference type="ARBA" id="ARBA00049244"/>
    </source>
</evidence>
<reference evidence="10 11" key="1">
    <citation type="submission" date="2022-05" db="EMBL/GenBank/DDBJ databases">
        <authorList>
            <consortium name="Genoscope - CEA"/>
            <person name="William W."/>
        </authorList>
    </citation>
    <scope>NUCLEOTIDE SEQUENCE [LARGE SCALE GENOMIC DNA]</scope>
</reference>
<evidence type="ECO:0000313" key="10">
    <source>
        <dbReference type="EMBL" id="CAH3193486.1"/>
    </source>
</evidence>
<dbReference type="EMBL" id="CALNXI010003498">
    <property type="protein sequence ID" value="CAH3193486.1"/>
    <property type="molecule type" value="Genomic_DNA"/>
</dbReference>
<dbReference type="EC" id="2.7.7.7" evidence="2"/>
<evidence type="ECO:0000256" key="4">
    <source>
        <dbReference type="ARBA" id="ARBA00022695"/>
    </source>
</evidence>
<proteinExistence type="inferred from homology"/>
<dbReference type="Proteomes" id="UP001159427">
    <property type="component" value="Unassembled WGS sequence"/>
</dbReference>
<feature type="domain" description="DNA-directed DNA polymerase family B mitochondria/virus" evidence="9">
    <location>
        <begin position="548"/>
        <end position="734"/>
    </location>
</feature>
<dbReference type="Pfam" id="PF03175">
    <property type="entry name" value="DNA_pol_B_2"/>
    <property type="match status" value="1"/>
</dbReference>
<dbReference type="InterPro" id="IPR043502">
    <property type="entry name" value="DNA/RNA_pol_sf"/>
</dbReference>
<evidence type="ECO:0000256" key="1">
    <source>
        <dbReference type="ARBA" id="ARBA00005755"/>
    </source>
</evidence>
<keyword evidence="7" id="KW-0238">DNA-binding</keyword>
<accession>A0ABN8SQW3</accession>
<organism evidence="10 11">
    <name type="scientific">Porites evermanni</name>
    <dbReference type="NCBI Taxonomy" id="104178"/>
    <lineage>
        <taxon>Eukaryota</taxon>
        <taxon>Metazoa</taxon>
        <taxon>Cnidaria</taxon>
        <taxon>Anthozoa</taxon>
        <taxon>Hexacorallia</taxon>
        <taxon>Scleractinia</taxon>
        <taxon>Fungiina</taxon>
        <taxon>Poritidae</taxon>
        <taxon>Porites</taxon>
    </lineage>
</organism>
<sequence length="959" mass="110287">MDPYIYALMNDGIDSLLEEIPDWTTSQGEELMDSEDDSDLLIAARRADQQGGNPLFSVNMERVRAPRSFHRGVAIQMQVRFSLQQLRQPNGEYQKEAVAEAFHQGLINFIRDPRNGIVNPQDYSMSMAIHHSTGTHTWTSCPRVPLSEWIQGSPLTRQWLERLAKQLNSAESFDAASGDFYAELSFFKTQQRGGRPAKNKPGNQSFEQLLKKKSVITIKNKDDLCFSRALVSAKAFVDQDPQYQTIFKGQGLQGHLAYKLHQETGVPEGMCGLPEIQRMQDHLGPQGYQIKIYEGVCGALWYCDPSFDSAPKKLCLLKVQQHFHGLRSVPALVNKTYYCHRCNKGYNQENAEHHNCSRQKCDMCRRKNGKCTDYQERKPAHVYCNDCGRSFYGQNCFTAHKKSVCRLFKKCPECCKVYKYSKKKKHVCGEYRCPNCRNKVLPNHQCYIQPLEIDYSKLLDQADEFSEEDRAILEDLPEVETMEKSKEEEDEKPPPLVCYIDFECGLDENRDFEDVRVGWQYVNVKGSYREAGKASDMLEDVMAKTVTAEMKQRQVFVFAHNMRGFDSSFILQLLYDKGYKVEKVLSMGAKFLSFQCGNVIFRDSLNFFNMLLERLPATFNLKEAHKGFFPYSYISEDKISYIGVYPKAEEYHPERMSEKRRKEFMTWHKEKVDSGAIFDCQKELSAYLKSDVKVLTESMEKFASEMLELTGIDPTVECVTIASTAFKVFQKKFLEPYTIALEPLGGWRHNQQNQSVEALQWLEFENAKIGGGIQHVRNSLNGEAKVITPAQSYNVDGYHAASNTVYEYQGCIFHGCRKCYPKQRNIKRFCHPDRTVSEVYEATLKKTAILRDAGYTVIEMWGCDFARQKETDPELAKFLESFEFVPPLEPRDAFFGGRTGAATLYAKTAEDEEICYVDFTSLYPSINKYGVYPVGFPRIFYQPEHWRLLWSRASGYPGS</sequence>
<dbReference type="Gene3D" id="3.40.960.10">
    <property type="entry name" value="VSR Endonuclease"/>
    <property type="match status" value="1"/>
</dbReference>
<evidence type="ECO:0000313" key="11">
    <source>
        <dbReference type="Proteomes" id="UP001159427"/>
    </source>
</evidence>
<evidence type="ECO:0000256" key="3">
    <source>
        <dbReference type="ARBA" id="ARBA00022679"/>
    </source>
</evidence>
<keyword evidence="6" id="KW-0239">DNA-directed DNA polymerase</keyword>
<dbReference type="PANTHER" id="PTHR33568">
    <property type="entry name" value="DNA POLYMERASE"/>
    <property type="match status" value="1"/>
</dbReference>
<comment type="catalytic activity">
    <reaction evidence="8">
        <text>DNA(n) + a 2'-deoxyribonucleoside 5'-triphosphate = DNA(n+1) + diphosphate</text>
        <dbReference type="Rhea" id="RHEA:22508"/>
        <dbReference type="Rhea" id="RHEA-COMP:17339"/>
        <dbReference type="Rhea" id="RHEA-COMP:17340"/>
        <dbReference type="ChEBI" id="CHEBI:33019"/>
        <dbReference type="ChEBI" id="CHEBI:61560"/>
        <dbReference type="ChEBI" id="CHEBI:173112"/>
        <dbReference type="EC" id="2.7.7.7"/>
    </reaction>
</comment>
<dbReference type="SUPFAM" id="SSF53098">
    <property type="entry name" value="Ribonuclease H-like"/>
    <property type="match status" value="1"/>
</dbReference>
<dbReference type="SUPFAM" id="SSF56672">
    <property type="entry name" value="DNA/RNA polymerases"/>
    <property type="match status" value="1"/>
</dbReference>
<keyword evidence="5" id="KW-0235">DNA replication</keyword>
<protein>
    <recommendedName>
        <fullName evidence="2">DNA-directed DNA polymerase</fullName>
        <ecNumber evidence="2">2.7.7.7</ecNumber>
    </recommendedName>
</protein>
<evidence type="ECO:0000256" key="6">
    <source>
        <dbReference type="ARBA" id="ARBA00022932"/>
    </source>
</evidence>
<gene>
    <name evidence="10" type="ORF">PEVE_00025893</name>
</gene>
<evidence type="ECO:0000256" key="5">
    <source>
        <dbReference type="ARBA" id="ARBA00022705"/>
    </source>
</evidence>
<dbReference type="InterPro" id="IPR012337">
    <property type="entry name" value="RNaseH-like_sf"/>
</dbReference>
<dbReference type="InterPro" id="IPR004868">
    <property type="entry name" value="DNA-dir_DNA_pol_B_mt/vir"/>
</dbReference>
<keyword evidence="4" id="KW-0548">Nucleotidyltransferase</keyword>
<keyword evidence="11" id="KW-1185">Reference proteome</keyword>
<dbReference type="InterPro" id="IPR036397">
    <property type="entry name" value="RNaseH_sf"/>
</dbReference>
<comment type="caution">
    <text evidence="10">The sequence shown here is derived from an EMBL/GenBank/DDBJ whole genome shotgun (WGS) entry which is preliminary data.</text>
</comment>